<evidence type="ECO:0008006" key="3">
    <source>
        <dbReference type="Google" id="ProtNLM"/>
    </source>
</evidence>
<proteinExistence type="predicted"/>
<evidence type="ECO:0000313" key="2">
    <source>
        <dbReference type="Proteomes" id="UP001162131"/>
    </source>
</evidence>
<dbReference type="AlphaFoldDB" id="A0AAU9IQB7"/>
<reference evidence="1" key="1">
    <citation type="submission" date="2021-09" db="EMBL/GenBank/DDBJ databases">
        <authorList>
            <consortium name="AG Swart"/>
            <person name="Singh M."/>
            <person name="Singh A."/>
            <person name="Seah K."/>
            <person name="Emmerich C."/>
        </authorList>
    </citation>
    <scope>NUCLEOTIDE SEQUENCE</scope>
    <source>
        <strain evidence="1">ATCC30299</strain>
    </source>
</reference>
<dbReference type="EMBL" id="CAJZBQ010000013">
    <property type="protein sequence ID" value="CAG9315342.1"/>
    <property type="molecule type" value="Genomic_DNA"/>
</dbReference>
<dbReference type="InterPro" id="IPR006597">
    <property type="entry name" value="Sel1-like"/>
</dbReference>
<comment type="caution">
    <text evidence="1">The sequence shown here is derived from an EMBL/GenBank/DDBJ whole genome shotgun (WGS) entry which is preliminary data.</text>
</comment>
<dbReference type="SMART" id="SM00671">
    <property type="entry name" value="SEL1"/>
    <property type="match status" value="2"/>
</dbReference>
<dbReference type="Gene3D" id="1.25.40.10">
    <property type="entry name" value="Tetratricopeptide repeat domain"/>
    <property type="match status" value="1"/>
</dbReference>
<name>A0AAU9IQB7_9CILI</name>
<gene>
    <name evidence="1" type="ORF">BSTOLATCC_MIC13115</name>
</gene>
<keyword evidence="2" id="KW-1185">Reference proteome</keyword>
<dbReference type="SUPFAM" id="SSF81901">
    <property type="entry name" value="HCP-like"/>
    <property type="match status" value="1"/>
</dbReference>
<organism evidence="1 2">
    <name type="scientific">Blepharisma stoltei</name>
    <dbReference type="NCBI Taxonomy" id="1481888"/>
    <lineage>
        <taxon>Eukaryota</taxon>
        <taxon>Sar</taxon>
        <taxon>Alveolata</taxon>
        <taxon>Ciliophora</taxon>
        <taxon>Postciliodesmatophora</taxon>
        <taxon>Heterotrichea</taxon>
        <taxon>Heterotrichida</taxon>
        <taxon>Blepharismidae</taxon>
        <taxon>Blepharisma</taxon>
    </lineage>
</organism>
<protein>
    <recommendedName>
        <fullName evidence="3">Sel1 repeat family protein</fullName>
    </recommendedName>
</protein>
<dbReference type="Proteomes" id="UP001162131">
    <property type="component" value="Unassembled WGS sequence"/>
</dbReference>
<sequence>MAQTGIKLRDCIRSCEETWVEETKQEASRGNVEAQITYAQMLIRGVGGMRQNINLGIQYLRTAAKKSAEASIKLGKIYLKGKIVRQDLNEAYFYLRLVTLYKCKCGRFAEQYHANRVSNVHLCYPTEALEYLRQLPNDPMAEQRFRDQFAAWRDNKSIHR</sequence>
<evidence type="ECO:0000313" key="1">
    <source>
        <dbReference type="EMBL" id="CAG9315342.1"/>
    </source>
</evidence>
<dbReference type="Pfam" id="PF08238">
    <property type="entry name" value="Sel1"/>
    <property type="match status" value="2"/>
</dbReference>
<accession>A0AAU9IQB7</accession>
<dbReference type="InterPro" id="IPR011990">
    <property type="entry name" value="TPR-like_helical_dom_sf"/>
</dbReference>